<dbReference type="InterPro" id="IPR020846">
    <property type="entry name" value="MFS_dom"/>
</dbReference>
<evidence type="ECO:0000256" key="4">
    <source>
        <dbReference type="ARBA" id="ARBA00022989"/>
    </source>
</evidence>
<evidence type="ECO:0000256" key="3">
    <source>
        <dbReference type="ARBA" id="ARBA00022692"/>
    </source>
</evidence>
<evidence type="ECO:0000256" key="5">
    <source>
        <dbReference type="ARBA" id="ARBA00023063"/>
    </source>
</evidence>
<proteinExistence type="inferred from homology"/>
<organism evidence="9">
    <name type="scientific">hydrothermal vent metagenome</name>
    <dbReference type="NCBI Taxonomy" id="652676"/>
    <lineage>
        <taxon>unclassified sequences</taxon>
        <taxon>metagenomes</taxon>
        <taxon>ecological metagenomes</taxon>
    </lineage>
</organism>
<dbReference type="Pfam" id="PF07690">
    <property type="entry name" value="MFS_1"/>
    <property type="match status" value="1"/>
</dbReference>
<dbReference type="InterPro" id="IPR044772">
    <property type="entry name" value="NO3_transporter"/>
</dbReference>
<feature type="transmembrane region" description="Helical" evidence="7">
    <location>
        <begin position="223"/>
        <end position="246"/>
    </location>
</feature>
<evidence type="ECO:0000313" key="9">
    <source>
        <dbReference type="EMBL" id="SFV58186.1"/>
    </source>
</evidence>
<feature type="transmembrane region" description="Helical" evidence="7">
    <location>
        <begin position="252"/>
        <end position="272"/>
    </location>
</feature>
<keyword evidence="5" id="KW-0534">Nitrate assimilation</keyword>
<keyword evidence="3 7" id="KW-0812">Transmembrane</keyword>
<dbReference type="EMBL" id="FPHE01000083">
    <property type="protein sequence ID" value="SFV58186.1"/>
    <property type="molecule type" value="Genomic_DNA"/>
</dbReference>
<dbReference type="AlphaFoldDB" id="A0A1W1BXC7"/>
<dbReference type="GO" id="GO:0015112">
    <property type="term" value="F:nitrate transmembrane transporter activity"/>
    <property type="evidence" value="ECO:0007669"/>
    <property type="project" value="InterPro"/>
</dbReference>
<dbReference type="InterPro" id="IPR036259">
    <property type="entry name" value="MFS_trans_sf"/>
</dbReference>
<comment type="similarity">
    <text evidence="2">Belongs to the major facilitator superfamily. Nitrate/nitrite porter (TC 2.A.1.8) family.</text>
</comment>
<protein>
    <submittedName>
        <fullName evidence="9">Nitrate/nitrite transporter</fullName>
    </submittedName>
</protein>
<evidence type="ECO:0000256" key="1">
    <source>
        <dbReference type="ARBA" id="ARBA00004141"/>
    </source>
</evidence>
<evidence type="ECO:0000256" key="6">
    <source>
        <dbReference type="ARBA" id="ARBA00023136"/>
    </source>
</evidence>
<gene>
    <name evidence="9" type="ORF">MNB_SV-12-606</name>
</gene>
<reference evidence="9" key="1">
    <citation type="submission" date="2016-10" db="EMBL/GenBank/DDBJ databases">
        <authorList>
            <person name="de Groot N.N."/>
        </authorList>
    </citation>
    <scope>NUCLEOTIDE SEQUENCE</scope>
</reference>
<dbReference type="GO" id="GO:0016020">
    <property type="term" value="C:membrane"/>
    <property type="evidence" value="ECO:0007669"/>
    <property type="project" value="UniProtKB-SubCell"/>
</dbReference>
<sequence length="282" mass="30498">MLTPLKDIRVWRLGMYYFIVFGLFVAFSQWLVPYFVNVYALPLVTAGLFAAAFSFPSGVIRAFGGYLSDKFGGNRVTLSVFLTAITISAMLMIPKMTIESPGKGIMSKLPGEVTAITENTVVVTNPKAGPRTYKFVPQVGDFDKNTNDFFMLPTKKVTQVPVVKVGDKIGKKQLLVKGTTNIFFQANVWIFGILAVIVGAIWGIGKASIYKLVAEGYPQEVGVVGGIVGVLGGMGGFVSPIIFGWLLGLTGLWSSAWMFVLVVTLFALFLLVKAMNKPGAAK</sequence>
<dbReference type="GO" id="GO:0042128">
    <property type="term" value="P:nitrate assimilation"/>
    <property type="evidence" value="ECO:0007669"/>
    <property type="project" value="UniProtKB-KW"/>
</dbReference>
<dbReference type="PANTHER" id="PTHR23515">
    <property type="entry name" value="HIGH-AFFINITY NITRATE TRANSPORTER 2.3"/>
    <property type="match status" value="1"/>
</dbReference>
<feature type="domain" description="Major facilitator superfamily (MFS) profile" evidence="8">
    <location>
        <begin position="1"/>
        <end position="281"/>
    </location>
</feature>
<dbReference type="Gene3D" id="1.20.1250.20">
    <property type="entry name" value="MFS general substrate transporter like domains"/>
    <property type="match status" value="2"/>
</dbReference>
<keyword evidence="4 7" id="KW-1133">Transmembrane helix</keyword>
<feature type="transmembrane region" description="Helical" evidence="7">
    <location>
        <begin position="12"/>
        <end position="32"/>
    </location>
</feature>
<keyword evidence="6 7" id="KW-0472">Membrane</keyword>
<accession>A0A1W1BXC7</accession>
<dbReference type="SUPFAM" id="SSF103473">
    <property type="entry name" value="MFS general substrate transporter"/>
    <property type="match status" value="2"/>
</dbReference>
<dbReference type="PROSITE" id="PS50850">
    <property type="entry name" value="MFS"/>
    <property type="match status" value="1"/>
</dbReference>
<feature type="transmembrane region" description="Helical" evidence="7">
    <location>
        <begin position="182"/>
        <end position="202"/>
    </location>
</feature>
<evidence type="ECO:0000256" key="7">
    <source>
        <dbReference type="SAM" id="Phobius"/>
    </source>
</evidence>
<name>A0A1W1BXC7_9ZZZZ</name>
<feature type="transmembrane region" description="Helical" evidence="7">
    <location>
        <begin position="76"/>
        <end position="93"/>
    </location>
</feature>
<evidence type="ECO:0000256" key="2">
    <source>
        <dbReference type="ARBA" id="ARBA00008432"/>
    </source>
</evidence>
<evidence type="ECO:0000259" key="8">
    <source>
        <dbReference type="PROSITE" id="PS50850"/>
    </source>
</evidence>
<comment type="subcellular location">
    <subcellularLocation>
        <location evidence="1">Membrane</location>
        <topology evidence="1">Multi-pass membrane protein</topology>
    </subcellularLocation>
</comment>
<feature type="transmembrane region" description="Helical" evidence="7">
    <location>
        <begin position="38"/>
        <end position="64"/>
    </location>
</feature>
<dbReference type="InterPro" id="IPR011701">
    <property type="entry name" value="MFS"/>
</dbReference>